<proteinExistence type="predicted"/>
<sequence length="185" mass="19920">MKTFLLPVLASALVAGAPLAFGETAAPAASPAPAAPAEKTPSADSLLNQAFSVAIDVQQTLAAVQDKESGDKAVKKLQGIQKDIQRLMDLREKLTEAEKEKMDALSEKMEERMDMLSERCEKEGQRLLEARYYGSAALKDILENSDEFSELVEPDEDVAEPEEDNTPAPAGNVLSPNPEGLLPPN</sequence>
<comment type="caution">
    <text evidence="4">The sequence shown here is derived from an EMBL/GenBank/DDBJ whole genome shotgun (WGS) entry which is preliminary data.</text>
</comment>
<dbReference type="RefSeq" id="WP_102715095.1">
    <property type="nucleotide sequence ID" value="NZ_PJKA01000013.1"/>
</dbReference>
<dbReference type="EMBL" id="PJKA01000013">
    <property type="protein sequence ID" value="PNC16980.1"/>
    <property type="molecule type" value="Genomic_DNA"/>
</dbReference>
<evidence type="ECO:0000256" key="2">
    <source>
        <dbReference type="SAM" id="MobiDB-lite"/>
    </source>
</evidence>
<organism evidence="4 5">
    <name type="scientific">Akkermansia muciniphila</name>
    <dbReference type="NCBI Taxonomy" id="239935"/>
    <lineage>
        <taxon>Bacteria</taxon>
        <taxon>Pseudomonadati</taxon>
        <taxon>Verrucomicrobiota</taxon>
        <taxon>Verrucomicrobiia</taxon>
        <taxon>Verrucomicrobiales</taxon>
        <taxon>Akkermansiaceae</taxon>
        <taxon>Akkermansia</taxon>
    </lineage>
</organism>
<accession>A0A2N8HAU1</accession>
<reference evidence="4 5" key="1">
    <citation type="journal article" date="2017" name="BMC Genomics">
        <title>Genome sequencing of 39 Akkermansia muciniphila isolates reveals its population structure, genomic and functional diverisity, and global distribution in mammalian gut microbiotas.</title>
        <authorList>
            <person name="Guo X."/>
            <person name="Li S."/>
            <person name="Zhang J."/>
            <person name="Wu F."/>
            <person name="Li X."/>
            <person name="Wu D."/>
            <person name="Zhang M."/>
            <person name="Ou Z."/>
            <person name="Jie Z."/>
            <person name="Yan Q."/>
            <person name="Li P."/>
            <person name="Yi J."/>
            <person name="Peng Y."/>
        </authorList>
    </citation>
    <scope>NUCLEOTIDE SEQUENCE [LARGE SCALE GENOMIC DNA]</scope>
    <source>
        <strain evidence="4 5">GP24</strain>
    </source>
</reference>
<feature type="coiled-coil region" evidence="1">
    <location>
        <begin position="77"/>
        <end position="126"/>
    </location>
</feature>
<feature type="region of interest" description="Disordered" evidence="2">
    <location>
        <begin position="146"/>
        <end position="185"/>
    </location>
</feature>
<feature type="compositionally biased region" description="Acidic residues" evidence="2">
    <location>
        <begin position="146"/>
        <end position="165"/>
    </location>
</feature>
<dbReference type="Proteomes" id="UP000236000">
    <property type="component" value="Unassembled WGS sequence"/>
</dbReference>
<protein>
    <submittedName>
        <fullName evidence="4">Uncharacterized protein</fullName>
    </submittedName>
</protein>
<evidence type="ECO:0000313" key="4">
    <source>
        <dbReference type="EMBL" id="PNC16980.1"/>
    </source>
</evidence>
<keyword evidence="1" id="KW-0175">Coiled coil</keyword>
<evidence type="ECO:0000313" key="5">
    <source>
        <dbReference type="Proteomes" id="UP000236000"/>
    </source>
</evidence>
<evidence type="ECO:0000256" key="3">
    <source>
        <dbReference type="SAM" id="SignalP"/>
    </source>
</evidence>
<name>A0A2N8HAU1_9BACT</name>
<dbReference type="OrthoDB" id="200363at2"/>
<dbReference type="AlphaFoldDB" id="A0A2N8HAU1"/>
<feature type="signal peptide" evidence="3">
    <location>
        <begin position="1"/>
        <end position="20"/>
    </location>
</feature>
<evidence type="ECO:0000256" key="1">
    <source>
        <dbReference type="SAM" id="Coils"/>
    </source>
</evidence>
<feature type="chain" id="PRO_5014795869" evidence="3">
    <location>
        <begin position="21"/>
        <end position="185"/>
    </location>
</feature>
<keyword evidence="3" id="KW-0732">Signal</keyword>
<gene>
    <name evidence="4" type="ORF">CXU22_10025</name>
</gene>